<dbReference type="EMBL" id="CAFBQF010000126">
    <property type="protein sequence ID" value="CAB5057058.1"/>
    <property type="molecule type" value="Genomic_DNA"/>
</dbReference>
<dbReference type="CDD" id="cd04301">
    <property type="entry name" value="NAT_SF"/>
    <property type="match status" value="1"/>
</dbReference>
<dbReference type="PROSITE" id="PS51186">
    <property type="entry name" value="GNAT"/>
    <property type="match status" value="1"/>
</dbReference>
<gene>
    <name evidence="4" type="ORF">UFOPK3492_01467</name>
    <name evidence="5" type="ORF">UFOPK4295_01566</name>
</gene>
<dbReference type="InterPro" id="IPR000182">
    <property type="entry name" value="GNAT_dom"/>
</dbReference>
<evidence type="ECO:0000256" key="2">
    <source>
        <dbReference type="ARBA" id="ARBA00023315"/>
    </source>
</evidence>
<evidence type="ECO:0000313" key="5">
    <source>
        <dbReference type="EMBL" id="CAB5057058.1"/>
    </source>
</evidence>
<dbReference type="EMBL" id="CAFBMD010000189">
    <property type="protein sequence ID" value="CAB4910289.1"/>
    <property type="molecule type" value="Genomic_DNA"/>
</dbReference>
<dbReference type="SUPFAM" id="SSF55729">
    <property type="entry name" value="Acyl-CoA N-acyltransferases (Nat)"/>
    <property type="match status" value="1"/>
</dbReference>
<dbReference type="Pfam" id="PF00583">
    <property type="entry name" value="Acetyltransf_1"/>
    <property type="match status" value="1"/>
</dbReference>
<dbReference type="AlphaFoldDB" id="A0A6J7TYF1"/>
<feature type="domain" description="N-acetyltransferase" evidence="3">
    <location>
        <begin position="2"/>
        <end position="147"/>
    </location>
</feature>
<accession>A0A6J7TYF1</accession>
<sequence length="147" mass="16718">MINVRSIAESDKAAWLPLWHGYLTFYKAQLPASQDDLTWSRLMDPAYDSHGLVVEQDGEVQGMTHYSFQTSTWALINICFLEDLFVNPEVRGLGLGRALIDAVKEIAIAAGSSRLYWNTDRSNEVARKIYDTYTQESGKIQYRIPLL</sequence>
<name>A0A6J7TYF1_9ZZZZ</name>
<dbReference type="Gene3D" id="3.40.630.30">
    <property type="match status" value="1"/>
</dbReference>
<reference evidence="5" key="1">
    <citation type="submission" date="2020-05" db="EMBL/GenBank/DDBJ databases">
        <authorList>
            <person name="Chiriac C."/>
            <person name="Salcher M."/>
            <person name="Ghai R."/>
            <person name="Kavagutti S V."/>
        </authorList>
    </citation>
    <scope>NUCLEOTIDE SEQUENCE</scope>
</reference>
<dbReference type="PANTHER" id="PTHR10545:SF42">
    <property type="entry name" value="ACETYLTRANSFERASE"/>
    <property type="match status" value="1"/>
</dbReference>
<organism evidence="5">
    <name type="scientific">freshwater metagenome</name>
    <dbReference type="NCBI Taxonomy" id="449393"/>
    <lineage>
        <taxon>unclassified sequences</taxon>
        <taxon>metagenomes</taxon>
        <taxon>ecological metagenomes</taxon>
    </lineage>
</organism>
<dbReference type="GO" id="GO:0008080">
    <property type="term" value="F:N-acetyltransferase activity"/>
    <property type="evidence" value="ECO:0007669"/>
    <property type="project" value="TreeGrafter"/>
</dbReference>
<dbReference type="PANTHER" id="PTHR10545">
    <property type="entry name" value="DIAMINE N-ACETYLTRANSFERASE"/>
    <property type="match status" value="1"/>
</dbReference>
<dbReference type="InterPro" id="IPR051016">
    <property type="entry name" value="Diverse_Substrate_AcTransf"/>
</dbReference>
<proteinExistence type="predicted"/>
<dbReference type="InterPro" id="IPR016181">
    <property type="entry name" value="Acyl_CoA_acyltransferase"/>
</dbReference>
<protein>
    <submittedName>
        <fullName evidence="5">Unannotated protein</fullName>
    </submittedName>
</protein>
<keyword evidence="1" id="KW-0808">Transferase</keyword>
<evidence type="ECO:0000313" key="4">
    <source>
        <dbReference type="EMBL" id="CAB4910289.1"/>
    </source>
</evidence>
<keyword evidence="2" id="KW-0012">Acyltransferase</keyword>
<evidence type="ECO:0000256" key="1">
    <source>
        <dbReference type="ARBA" id="ARBA00022679"/>
    </source>
</evidence>
<evidence type="ECO:0000259" key="3">
    <source>
        <dbReference type="PROSITE" id="PS51186"/>
    </source>
</evidence>